<dbReference type="InterPro" id="IPR036430">
    <property type="entry name" value="RNase_T2-like_sf"/>
</dbReference>
<dbReference type="InterPro" id="IPR001568">
    <property type="entry name" value="RNase_T2-like"/>
</dbReference>
<dbReference type="InterPro" id="IPR033130">
    <property type="entry name" value="RNase_T2_His_AS_2"/>
</dbReference>
<accession>A0A1V3IE69</accession>
<dbReference type="Proteomes" id="UP000189426">
    <property type="component" value="Unassembled WGS sequence"/>
</dbReference>
<dbReference type="Gene3D" id="3.90.730.10">
    <property type="entry name" value="Ribonuclease T2-like"/>
    <property type="match status" value="1"/>
</dbReference>
<evidence type="ECO:0000313" key="4">
    <source>
        <dbReference type="Proteomes" id="UP000189426"/>
    </source>
</evidence>
<dbReference type="GO" id="GO:0003723">
    <property type="term" value="F:RNA binding"/>
    <property type="evidence" value="ECO:0007669"/>
    <property type="project" value="InterPro"/>
</dbReference>
<dbReference type="STRING" id="1908257.BKK47_07905"/>
<organism evidence="3 4">
    <name type="scientific">Rodentibacter mrazii</name>
    <dbReference type="NCBI Taxonomy" id="1908257"/>
    <lineage>
        <taxon>Bacteria</taxon>
        <taxon>Pseudomonadati</taxon>
        <taxon>Pseudomonadota</taxon>
        <taxon>Gammaproteobacteria</taxon>
        <taxon>Pasteurellales</taxon>
        <taxon>Pasteurellaceae</taxon>
        <taxon>Rodentibacter</taxon>
    </lineage>
</organism>
<protein>
    <submittedName>
        <fullName evidence="3">Ribonuclease</fullName>
    </submittedName>
</protein>
<dbReference type="RefSeq" id="WP_077494395.1">
    <property type="nucleotide sequence ID" value="NZ_MLHG01000051.1"/>
</dbReference>
<dbReference type="EMBL" id="MLHG01000051">
    <property type="protein sequence ID" value="OOF38906.1"/>
    <property type="molecule type" value="Genomic_DNA"/>
</dbReference>
<dbReference type="SUPFAM" id="SSF55895">
    <property type="entry name" value="Ribonuclease Rh-like"/>
    <property type="match status" value="1"/>
</dbReference>
<dbReference type="GO" id="GO:0006401">
    <property type="term" value="P:RNA catabolic process"/>
    <property type="evidence" value="ECO:0007669"/>
    <property type="project" value="TreeGrafter"/>
</dbReference>
<comment type="similarity">
    <text evidence="1 2">Belongs to the RNase T2 family.</text>
</comment>
<dbReference type="PANTHER" id="PTHR11240">
    <property type="entry name" value="RIBONUCLEASE T2"/>
    <property type="match status" value="1"/>
</dbReference>
<sequence>MKKQISTLSIIALAAFSIWQYFSENPKFSHQSGSSVVTKTDKSAVKNSNIFADYDVVMRDDPIGQNANAPVDYYMLVLSWSPGFCDSQYEKYGDQLPPSAQYQCGMNRSFGWVVHGLWPQNANARSVADHPRFCQGDLSALPKSVIEPYLTLSPGAKLLQGEWEKHGSCAFSSAEQYFAKEQELFNGLRLPKENLSRRELFRWMKQHNPQFKNAYLGASRNELFICYNKQWQVIDCQK</sequence>
<keyword evidence="4" id="KW-1185">Reference proteome</keyword>
<dbReference type="PANTHER" id="PTHR11240:SF22">
    <property type="entry name" value="RIBONUCLEASE T2"/>
    <property type="match status" value="1"/>
</dbReference>
<reference evidence="3 4" key="1">
    <citation type="submission" date="2016-10" db="EMBL/GenBank/DDBJ databases">
        <title>Rodentibacter gen. nov. and new species.</title>
        <authorList>
            <person name="Christensen H."/>
        </authorList>
    </citation>
    <scope>NUCLEOTIDE SEQUENCE [LARGE SCALE GENOMIC DNA]</scope>
    <source>
        <strain evidence="3 4">Ppn418</strain>
    </source>
</reference>
<gene>
    <name evidence="3" type="ORF">BKK47_07905</name>
</gene>
<dbReference type="Pfam" id="PF00445">
    <property type="entry name" value="Ribonuclease_T2"/>
    <property type="match status" value="1"/>
</dbReference>
<comment type="caution">
    <text evidence="3">The sequence shown here is derived from an EMBL/GenBank/DDBJ whole genome shotgun (WGS) entry which is preliminary data.</text>
</comment>
<proteinExistence type="inferred from homology"/>
<dbReference type="PROSITE" id="PS00530">
    <property type="entry name" value="RNASE_T2_1"/>
    <property type="match status" value="1"/>
</dbReference>
<evidence type="ECO:0000256" key="1">
    <source>
        <dbReference type="ARBA" id="ARBA00007469"/>
    </source>
</evidence>
<evidence type="ECO:0000256" key="2">
    <source>
        <dbReference type="RuleBase" id="RU004328"/>
    </source>
</evidence>
<dbReference type="PROSITE" id="PS00531">
    <property type="entry name" value="RNASE_T2_2"/>
    <property type="match status" value="1"/>
</dbReference>
<name>A0A1V3IE69_9PAST</name>
<dbReference type="GO" id="GO:0033897">
    <property type="term" value="F:ribonuclease T2 activity"/>
    <property type="evidence" value="ECO:0007669"/>
    <property type="project" value="InterPro"/>
</dbReference>
<dbReference type="InterPro" id="IPR018188">
    <property type="entry name" value="RNase_T2_His_AS_1"/>
</dbReference>
<evidence type="ECO:0000313" key="3">
    <source>
        <dbReference type="EMBL" id="OOF38906.1"/>
    </source>
</evidence>
<dbReference type="AlphaFoldDB" id="A0A1V3IE69"/>